<evidence type="ECO:0000313" key="4">
    <source>
        <dbReference type="EMBL" id="GJT21345.1"/>
    </source>
</evidence>
<evidence type="ECO:0000313" key="5">
    <source>
        <dbReference type="Proteomes" id="UP001151760"/>
    </source>
</evidence>
<dbReference type="Pfam" id="PF25597">
    <property type="entry name" value="SH3_retrovirus"/>
    <property type="match status" value="1"/>
</dbReference>
<feature type="compositionally biased region" description="Polar residues" evidence="1">
    <location>
        <begin position="21"/>
        <end position="33"/>
    </location>
</feature>
<evidence type="ECO:0000256" key="1">
    <source>
        <dbReference type="SAM" id="MobiDB-lite"/>
    </source>
</evidence>
<protein>
    <submittedName>
        <fullName evidence="4">Retrovirus-related pol polyprotein from transposon TNT 1-94</fullName>
    </submittedName>
</protein>
<feature type="compositionally biased region" description="Basic residues" evidence="1">
    <location>
        <begin position="43"/>
        <end position="58"/>
    </location>
</feature>
<feature type="compositionally biased region" description="Basic and acidic residues" evidence="1">
    <location>
        <begin position="182"/>
        <end position="198"/>
    </location>
</feature>
<name>A0ABQ5C2G2_9ASTR</name>
<sequence>MVDVPITQAKPAEQRPPPVDTTMTLIPNPITVSPTQPPQTQPKRNKLKRILKKSKKPKSQVDVGELDNRVARLEKKVHAMSSFNLLDATDKSVKAHLKNILPKDIPNFSKIKMEKAKESMPKYSTSPFDQAALDEFKQKDKLFQMMSKSRSYTKHPANKALFDALALSLSVDEDEIEKELEEPLFKRRDKDKDQDGSLKKSKPPSKSSKSNKPVAAKDDVHNVDMDAGEFVKGDFVHAKDPTQADENVPTHDKSKWFKEDVVIRLETPNPEWHKEPNNAPKKPWFNDLVNAQKDLPTSKDVMGSGPPGYLGIPIDFFLNKDLEYLTGWMTGRKYSTSLTKPKVARRANQKEYVFKEADFPRLHLNDIEDTILFYIQNKLHHLEGDQQIKLNLTCPQGQVEGLDAKEPYTILHKPRGVVYLNKDDKKYLMRANELHKFGDTTLKKVHDKLENFVMGCQQERGSNTLSWKSCQGGSSKLNLPDHRYLDSDCSRHMTRVKQYLYKYSKESCLKVVFGDNSSGDTEGYGSMNYNGITFTRVPYANGLKHNLINIIQLCDANFKVIDHLGKFDEKANDGFFLAYSPVAKAFKVFNIRRQELEETFHVTFNETDESSFPLLPVTSEPNDLEPAEPHDNGNLLDQITPASQDKWSRDKHILLVNFLREPNAGVTTRSKVRDSKVASAYECMHADFLSEIKPKRVIDSLKEEGLVLAMQEEMNQFERNKVWTLVPAPYGKTIIGTKWIYRNKMDKNGVVIRNKARLEAIRIVLAYAAYMGSLVYQMDVKSAFLNGKLIGDEYQANPKESHLVVVKRISRYLKGTSSLGKELQGDVKFLVES</sequence>
<feature type="compositionally biased region" description="Low complexity" evidence="1">
    <location>
        <begin position="204"/>
        <end position="213"/>
    </location>
</feature>
<evidence type="ECO:0000259" key="2">
    <source>
        <dbReference type="Pfam" id="PF22936"/>
    </source>
</evidence>
<feature type="region of interest" description="Disordered" evidence="1">
    <location>
        <begin position="182"/>
        <end position="219"/>
    </location>
</feature>
<organism evidence="4 5">
    <name type="scientific">Tanacetum coccineum</name>
    <dbReference type="NCBI Taxonomy" id="301880"/>
    <lineage>
        <taxon>Eukaryota</taxon>
        <taxon>Viridiplantae</taxon>
        <taxon>Streptophyta</taxon>
        <taxon>Embryophyta</taxon>
        <taxon>Tracheophyta</taxon>
        <taxon>Spermatophyta</taxon>
        <taxon>Magnoliopsida</taxon>
        <taxon>eudicotyledons</taxon>
        <taxon>Gunneridae</taxon>
        <taxon>Pentapetalae</taxon>
        <taxon>asterids</taxon>
        <taxon>campanulids</taxon>
        <taxon>Asterales</taxon>
        <taxon>Asteraceae</taxon>
        <taxon>Asteroideae</taxon>
        <taxon>Anthemideae</taxon>
        <taxon>Anthemidinae</taxon>
        <taxon>Tanacetum</taxon>
    </lineage>
</organism>
<dbReference type="InterPro" id="IPR054722">
    <property type="entry name" value="PolX-like_BBD"/>
</dbReference>
<dbReference type="Pfam" id="PF22936">
    <property type="entry name" value="Pol_BBD"/>
    <property type="match status" value="1"/>
</dbReference>
<evidence type="ECO:0000259" key="3">
    <source>
        <dbReference type="Pfam" id="PF25597"/>
    </source>
</evidence>
<comment type="caution">
    <text evidence="4">The sequence shown here is derived from an EMBL/GenBank/DDBJ whole genome shotgun (WGS) entry which is preliminary data.</text>
</comment>
<accession>A0ABQ5C2G2</accession>
<dbReference type="EMBL" id="BQNB010013881">
    <property type="protein sequence ID" value="GJT21345.1"/>
    <property type="molecule type" value="Genomic_DNA"/>
</dbReference>
<keyword evidence="5" id="KW-1185">Reference proteome</keyword>
<dbReference type="InterPro" id="IPR057670">
    <property type="entry name" value="SH3_retrovirus"/>
</dbReference>
<proteinExistence type="predicted"/>
<feature type="domain" description="Retrovirus-related Pol polyprotein from transposon TNT 1-94-like beta-barrel" evidence="2">
    <location>
        <begin position="484"/>
        <end position="557"/>
    </location>
</feature>
<reference evidence="4" key="1">
    <citation type="journal article" date="2022" name="Int. J. Mol. Sci.">
        <title>Draft Genome of Tanacetum Coccineum: Genomic Comparison of Closely Related Tanacetum-Family Plants.</title>
        <authorList>
            <person name="Yamashiro T."/>
            <person name="Shiraishi A."/>
            <person name="Nakayama K."/>
            <person name="Satake H."/>
        </authorList>
    </citation>
    <scope>NUCLEOTIDE SEQUENCE</scope>
</reference>
<gene>
    <name evidence="4" type="ORF">Tco_0891282</name>
</gene>
<reference evidence="4" key="2">
    <citation type="submission" date="2022-01" db="EMBL/GenBank/DDBJ databases">
        <authorList>
            <person name="Yamashiro T."/>
            <person name="Shiraishi A."/>
            <person name="Satake H."/>
            <person name="Nakayama K."/>
        </authorList>
    </citation>
    <scope>NUCLEOTIDE SEQUENCE</scope>
</reference>
<dbReference type="Proteomes" id="UP001151760">
    <property type="component" value="Unassembled WGS sequence"/>
</dbReference>
<feature type="domain" description="Retroviral polymerase SH3-like" evidence="3">
    <location>
        <begin position="563"/>
        <end position="610"/>
    </location>
</feature>
<feature type="region of interest" description="Disordered" evidence="1">
    <location>
        <begin position="1"/>
        <end position="63"/>
    </location>
</feature>